<evidence type="ECO:0000256" key="8">
    <source>
        <dbReference type="ARBA" id="ARBA00022741"/>
    </source>
</evidence>
<evidence type="ECO:0000256" key="3">
    <source>
        <dbReference type="ARBA" id="ARBA00007614"/>
    </source>
</evidence>
<dbReference type="GO" id="GO:0006225">
    <property type="term" value="P:UDP biosynthetic process"/>
    <property type="evidence" value="ECO:0007669"/>
    <property type="project" value="TreeGrafter"/>
</dbReference>
<dbReference type="OMA" id="HPAHTTD"/>
<dbReference type="GO" id="GO:0033862">
    <property type="term" value="F:UMP kinase activity"/>
    <property type="evidence" value="ECO:0007669"/>
    <property type="project" value="UniProtKB-EC"/>
</dbReference>
<keyword evidence="9 15" id="KW-0418">Kinase</keyword>
<gene>
    <name evidence="15" type="ORF">A7978_02860</name>
</gene>
<comment type="subcellular location">
    <subcellularLocation>
        <location evidence="1">Cytoplasm</location>
    </subcellularLocation>
</comment>
<dbReference type="GO" id="GO:0005524">
    <property type="term" value="F:ATP binding"/>
    <property type="evidence" value="ECO:0007669"/>
    <property type="project" value="UniProtKB-KW"/>
</dbReference>
<evidence type="ECO:0000256" key="5">
    <source>
        <dbReference type="ARBA" id="ARBA00016403"/>
    </source>
</evidence>
<dbReference type="Pfam" id="PF00696">
    <property type="entry name" value="AA_kinase"/>
    <property type="match status" value="1"/>
</dbReference>
<evidence type="ECO:0000256" key="2">
    <source>
        <dbReference type="ARBA" id="ARBA00004791"/>
    </source>
</evidence>
<dbReference type="InterPro" id="IPR011817">
    <property type="entry name" value="Uridylate_kinase"/>
</dbReference>
<comment type="pathway">
    <text evidence="2">Pyrimidine metabolism; CTP biosynthesis via de novo pathway; UDP from UMP (UMPK route): step 1/1.</text>
</comment>
<keyword evidence="6" id="KW-0963">Cytoplasm</keyword>
<dbReference type="SUPFAM" id="SSF53633">
    <property type="entry name" value="Carbamate kinase-like"/>
    <property type="match status" value="1"/>
</dbReference>
<dbReference type="Gene3D" id="3.40.1160.10">
    <property type="entry name" value="Acetylglutamate kinase-like"/>
    <property type="match status" value="1"/>
</dbReference>
<comment type="similarity">
    <text evidence="3">Belongs to the UMP kinase family.</text>
</comment>
<keyword evidence="8" id="KW-0547">Nucleotide-binding</keyword>
<dbReference type="EMBL" id="CP015629">
    <property type="protein sequence ID" value="ANF34033.1"/>
    <property type="molecule type" value="Genomic_DNA"/>
</dbReference>
<evidence type="ECO:0000256" key="9">
    <source>
        <dbReference type="ARBA" id="ARBA00022777"/>
    </source>
</evidence>
<evidence type="ECO:0000256" key="1">
    <source>
        <dbReference type="ARBA" id="ARBA00004496"/>
    </source>
</evidence>
<keyword evidence="10" id="KW-0067">ATP-binding</keyword>
<dbReference type="RefSeq" id="WP_011772514.1">
    <property type="nucleotide sequence ID" value="NZ_CP015629.1"/>
</dbReference>
<dbReference type="AlphaFoldDB" id="A0A172XBM3"/>
<comment type="catalytic activity">
    <reaction evidence="13">
        <text>UMP + ATP = UDP + ADP</text>
        <dbReference type="Rhea" id="RHEA:24400"/>
        <dbReference type="ChEBI" id="CHEBI:30616"/>
        <dbReference type="ChEBI" id="CHEBI:57865"/>
        <dbReference type="ChEBI" id="CHEBI:58223"/>
        <dbReference type="ChEBI" id="CHEBI:456216"/>
        <dbReference type="EC" id="2.7.4.22"/>
    </reaction>
</comment>
<dbReference type="GO" id="GO:0005737">
    <property type="term" value="C:cytoplasm"/>
    <property type="evidence" value="ECO:0007669"/>
    <property type="project" value="UniProtKB-SubCell"/>
</dbReference>
<dbReference type="InterPro" id="IPR011818">
    <property type="entry name" value="Uridylate_kinase_arch/spir"/>
</dbReference>
<evidence type="ECO:0000313" key="16">
    <source>
        <dbReference type="Proteomes" id="UP000264231"/>
    </source>
</evidence>
<evidence type="ECO:0000256" key="4">
    <source>
        <dbReference type="ARBA" id="ARBA00012899"/>
    </source>
</evidence>
<dbReference type="Proteomes" id="UP000264231">
    <property type="component" value="Chromosome"/>
</dbReference>
<evidence type="ECO:0000256" key="13">
    <source>
        <dbReference type="ARBA" id="ARBA00047767"/>
    </source>
</evidence>
<evidence type="ECO:0000256" key="12">
    <source>
        <dbReference type="ARBA" id="ARBA00032092"/>
    </source>
</evidence>
<proteinExistence type="inferred from homology"/>
<keyword evidence="11" id="KW-0665">Pyrimidine biosynthesis</keyword>
<dbReference type="InterPro" id="IPR036393">
    <property type="entry name" value="AceGlu_kinase-like_sf"/>
</dbReference>
<dbReference type="PANTHER" id="PTHR42833">
    <property type="entry name" value="URIDYLATE KINASE"/>
    <property type="match status" value="1"/>
</dbReference>
<dbReference type="GO" id="GO:0044210">
    <property type="term" value="P:'de novo' CTP biosynthetic process"/>
    <property type="evidence" value="ECO:0007669"/>
    <property type="project" value="UniProtKB-UniPathway"/>
</dbReference>
<dbReference type="PIRSF" id="PIRSF005650">
    <property type="entry name" value="Uridylate_kin"/>
    <property type="match status" value="1"/>
</dbReference>
<organism evidence="15 16">
    <name type="scientific">Borrelia turicatae</name>
    <dbReference type="NCBI Taxonomy" id="142"/>
    <lineage>
        <taxon>Bacteria</taxon>
        <taxon>Pseudomonadati</taxon>
        <taxon>Spirochaetota</taxon>
        <taxon>Spirochaetia</taxon>
        <taxon>Spirochaetales</taxon>
        <taxon>Borreliaceae</taxon>
        <taxon>Borrelia</taxon>
    </lineage>
</organism>
<evidence type="ECO:0000256" key="10">
    <source>
        <dbReference type="ARBA" id="ARBA00022840"/>
    </source>
</evidence>
<dbReference type="UniPathway" id="UPA00159">
    <property type="reaction ID" value="UER00275"/>
</dbReference>
<sequence>MLKIISLGGGIINPDKINIEYIKNLKNLIFKWVQEDNRRKIILITGGGKTAREYQDAYKQINPKFKNHELDEIGIMATKLNAKLISKAMQPLCIDNIVSDPTQDFHFKGQIVIASGWKAGFSTDYITVKFAEKFKADEIINLTNVNQIYDKDPKKFDDAKGLSNITWNELQNIVGKNWEPGSNLPFDPIATKLALKLGIKAYILNGTDLQNLKKVFDKNDDFLGTIVVK</sequence>
<dbReference type="EC" id="2.7.4.22" evidence="4"/>
<dbReference type="NCBIfam" id="TIGR02076">
    <property type="entry name" value="pyrH_arch"/>
    <property type="match status" value="1"/>
</dbReference>
<keyword evidence="7" id="KW-0808">Transferase</keyword>
<protein>
    <recommendedName>
        <fullName evidence="5">Uridylate kinase</fullName>
        <ecNumber evidence="4">2.7.4.22</ecNumber>
    </recommendedName>
    <alternativeName>
        <fullName evidence="12">Uridine monophosphate kinase</fullName>
    </alternativeName>
</protein>
<evidence type="ECO:0000256" key="11">
    <source>
        <dbReference type="ARBA" id="ARBA00022975"/>
    </source>
</evidence>
<evidence type="ECO:0000313" key="15">
    <source>
        <dbReference type="EMBL" id="ANF34033.1"/>
    </source>
</evidence>
<accession>A0A172XBM3</accession>
<name>A0A172XBM3_BORTU</name>
<evidence type="ECO:0000256" key="6">
    <source>
        <dbReference type="ARBA" id="ARBA00022490"/>
    </source>
</evidence>
<evidence type="ECO:0000256" key="7">
    <source>
        <dbReference type="ARBA" id="ARBA00022679"/>
    </source>
</evidence>
<reference evidence="15 16" key="1">
    <citation type="submission" date="2016-05" db="EMBL/GenBank/DDBJ databases">
        <title>Chromosome and linear plasmid sequence of a 2015 human isolate of tick-borne relapsing fever spirochete, Borrelia turicatae.</title>
        <authorList>
            <person name="Kingry L.C."/>
            <person name="Dhwani B."/>
            <person name="Replogle A."/>
            <person name="Sexton C."/>
            <person name="Rowe L."/>
            <person name="Stermole B.M."/>
            <person name="Christensen A.M."/>
            <person name="Schriefer M.E."/>
        </authorList>
    </citation>
    <scope>NUCLEOTIDE SEQUENCE [LARGE SCALE GENOMIC DNA]</scope>
    <source>
        <strain evidence="15 16">BTE5EL</strain>
    </source>
</reference>
<feature type="domain" description="Aspartate/glutamate/uridylate kinase" evidence="14">
    <location>
        <begin position="1"/>
        <end position="205"/>
    </location>
</feature>
<dbReference type="InterPro" id="IPR001048">
    <property type="entry name" value="Asp/Glu/Uridylate_kinase"/>
</dbReference>
<dbReference type="PANTHER" id="PTHR42833:SF4">
    <property type="entry name" value="URIDYLATE KINASE PUMPKIN, CHLOROPLASTIC"/>
    <property type="match status" value="1"/>
</dbReference>
<evidence type="ECO:0000259" key="14">
    <source>
        <dbReference type="Pfam" id="PF00696"/>
    </source>
</evidence>